<protein>
    <submittedName>
        <fullName evidence="1">C4-dicarboxylate ABC transporter substrate-binding protein</fullName>
    </submittedName>
</protein>
<dbReference type="NCBIfam" id="NF037995">
    <property type="entry name" value="TRAP_S1"/>
    <property type="match status" value="1"/>
</dbReference>
<dbReference type="RefSeq" id="WP_086085995.1">
    <property type="nucleotide sequence ID" value="NZ_CP021112.1"/>
</dbReference>
<dbReference type="STRING" id="1235591.CAK95_00235"/>
<dbReference type="AlphaFoldDB" id="A0A1W6ZJW4"/>
<dbReference type="Pfam" id="PF03480">
    <property type="entry name" value="DctP"/>
    <property type="match status" value="1"/>
</dbReference>
<dbReference type="PANTHER" id="PTHR33376:SF5">
    <property type="entry name" value="EXTRACYTOPLASMIC SOLUTE RECEPTOR PROTEIN"/>
    <property type="match status" value="1"/>
</dbReference>
<name>A0A1W6ZJW4_9HYPH</name>
<evidence type="ECO:0000313" key="2">
    <source>
        <dbReference type="Proteomes" id="UP000194137"/>
    </source>
</evidence>
<dbReference type="GO" id="GO:0055085">
    <property type="term" value="P:transmembrane transport"/>
    <property type="evidence" value="ECO:0007669"/>
    <property type="project" value="InterPro"/>
</dbReference>
<dbReference type="Proteomes" id="UP000194137">
    <property type="component" value="Chromosome"/>
</dbReference>
<keyword evidence="2" id="KW-1185">Reference proteome</keyword>
<dbReference type="KEGG" id="psin:CAK95_00235"/>
<sequence length="323" mass="35707">MMDRKLVSLVSAFVLAGTMTAASAQEVTLRAVTSFAEGTQFSKNFERFIDKVNKDGKGVIQINYIGGPRAIPPFEVGNAVRSKVVDIANVTGAFYTNLMPEADAFKLINKPTAEQRKNGTWAYINELHNQKLNSYYLARQFVSVPFHIYLNKKIDKPDFSGLKIRVTPVYRDIVQALGGTPVTTAPGEVYTALERGVADGYGWPILGVFDLGWDKVTKFRMEPPFYSVEVNVLVNQDAWKGLNDAQRKVLSDAALWLEGLDASESEGLVKAERERQAKAGIQQIEFTKEASDAFLKKAYDVAWDSVIAKSPESGKKLRALAGN</sequence>
<organism evidence="1 2">
    <name type="scientific">Pseudorhodoplanes sinuspersici</name>
    <dbReference type="NCBI Taxonomy" id="1235591"/>
    <lineage>
        <taxon>Bacteria</taxon>
        <taxon>Pseudomonadati</taxon>
        <taxon>Pseudomonadota</taxon>
        <taxon>Alphaproteobacteria</taxon>
        <taxon>Hyphomicrobiales</taxon>
        <taxon>Pseudorhodoplanes</taxon>
    </lineage>
</organism>
<reference evidence="1 2" key="1">
    <citation type="submission" date="2017-05" db="EMBL/GenBank/DDBJ databases">
        <title>Full genome sequence of Pseudorhodoplanes sinuspersici.</title>
        <authorList>
            <person name="Dastgheib S.M.M."/>
            <person name="Shavandi M."/>
            <person name="Tirandaz H."/>
        </authorList>
    </citation>
    <scope>NUCLEOTIDE SEQUENCE [LARGE SCALE GENOMIC DNA]</scope>
    <source>
        <strain evidence="1 2">RIPI110</strain>
    </source>
</reference>
<dbReference type="InterPro" id="IPR018389">
    <property type="entry name" value="DctP_fam"/>
</dbReference>
<dbReference type="OrthoDB" id="6139617at2"/>
<dbReference type="EMBL" id="CP021112">
    <property type="protein sequence ID" value="ARP97676.1"/>
    <property type="molecule type" value="Genomic_DNA"/>
</dbReference>
<dbReference type="Gene3D" id="3.40.190.170">
    <property type="entry name" value="Bacterial extracellular solute-binding protein, family 7"/>
    <property type="match status" value="1"/>
</dbReference>
<evidence type="ECO:0000313" key="1">
    <source>
        <dbReference type="EMBL" id="ARP97676.1"/>
    </source>
</evidence>
<dbReference type="InterPro" id="IPR038404">
    <property type="entry name" value="TRAP_DctP_sf"/>
</dbReference>
<gene>
    <name evidence="1" type="ORF">CAK95_00235</name>
</gene>
<accession>A0A1W6ZJW4</accession>
<proteinExistence type="predicted"/>
<dbReference type="PANTHER" id="PTHR33376">
    <property type="match status" value="1"/>
</dbReference>